<dbReference type="GO" id="GO:0004812">
    <property type="term" value="F:aminoacyl-tRNA ligase activity"/>
    <property type="evidence" value="ECO:0007669"/>
    <property type="project" value="UniProtKB-KW"/>
</dbReference>
<organism evidence="2">
    <name type="scientific">human gut metagenome</name>
    <dbReference type="NCBI Taxonomy" id="408170"/>
    <lineage>
        <taxon>unclassified sequences</taxon>
        <taxon>metagenomes</taxon>
        <taxon>organismal metagenomes</taxon>
    </lineage>
</organism>
<dbReference type="Gene3D" id="3.40.50.800">
    <property type="entry name" value="Anticodon-binding domain"/>
    <property type="match status" value="1"/>
</dbReference>
<evidence type="ECO:0000259" key="1">
    <source>
        <dbReference type="Pfam" id="PF03129"/>
    </source>
</evidence>
<sequence length="57" mass="6465">MEKVPYLLVLGKNEVADRTVSYRLHGEQQSTTVSMEDFLAMLQEDIRTKKLNPAAAK</sequence>
<dbReference type="EMBL" id="AJWY01000227">
    <property type="protein sequence ID" value="EKC81461.1"/>
    <property type="molecule type" value="Genomic_DNA"/>
</dbReference>
<reference evidence="2" key="1">
    <citation type="journal article" date="2013" name="Environ. Microbiol.">
        <title>Microbiota from the distal guts of lean and obese adolescents exhibit partial functional redundancy besides clear differences in community structure.</title>
        <authorList>
            <person name="Ferrer M."/>
            <person name="Ruiz A."/>
            <person name="Lanza F."/>
            <person name="Haange S.B."/>
            <person name="Oberbach A."/>
            <person name="Till H."/>
            <person name="Bargiela R."/>
            <person name="Campoy C."/>
            <person name="Segura M.T."/>
            <person name="Richter M."/>
            <person name="von Bergen M."/>
            <person name="Seifert J."/>
            <person name="Suarez A."/>
        </authorList>
    </citation>
    <scope>NUCLEOTIDE SEQUENCE</scope>
</reference>
<keyword evidence="2" id="KW-0436">Ligase</keyword>
<name>K1VBW6_9ZZZZ</name>
<comment type="caution">
    <text evidence="2">The sequence shown here is derived from an EMBL/GenBank/DDBJ whole genome shotgun (WGS) entry which is preliminary data.</text>
</comment>
<accession>K1VBW6</accession>
<protein>
    <submittedName>
        <fullName evidence="2">Threonyl-tRNA synthetase</fullName>
    </submittedName>
</protein>
<dbReference type="AlphaFoldDB" id="K1VBW6"/>
<dbReference type="Pfam" id="PF03129">
    <property type="entry name" value="HGTP_anticodon"/>
    <property type="match status" value="1"/>
</dbReference>
<proteinExistence type="predicted"/>
<gene>
    <name evidence="2" type="ORF">LEA_00320</name>
</gene>
<evidence type="ECO:0000313" key="2">
    <source>
        <dbReference type="EMBL" id="EKC81461.1"/>
    </source>
</evidence>
<dbReference type="InterPro" id="IPR004154">
    <property type="entry name" value="Anticodon-bd"/>
</dbReference>
<keyword evidence="2" id="KW-0030">Aminoacyl-tRNA synthetase</keyword>
<feature type="domain" description="Anticodon-binding" evidence="1">
    <location>
        <begin position="2"/>
        <end position="44"/>
    </location>
</feature>
<dbReference type="InterPro" id="IPR036621">
    <property type="entry name" value="Anticodon-bd_dom_sf"/>
</dbReference>
<dbReference type="SUPFAM" id="SSF52954">
    <property type="entry name" value="Class II aaRS ABD-related"/>
    <property type="match status" value="1"/>
</dbReference>